<accession>A0ABT1K9L6</accession>
<evidence type="ECO:0000313" key="2">
    <source>
        <dbReference type="Proteomes" id="UP001320766"/>
    </source>
</evidence>
<dbReference type="RefSeq" id="WP_253776259.1">
    <property type="nucleotide sequence ID" value="NZ_BAAAVE010000017.1"/>
</dbReference>
<comment type="caution">
    <text evidence="1">The sequence shown here is derived from an EMBL/GenBank/DDBJ whole genome shotgun (WGS) entry which is preliminary data.</text>
</comment>
<gene>
    <name evidence="1" type="ORF">HD595_006788</name>
</gene>
<name>A0ABT1K9L6_9ACTN</name>
<keyword evidence="2" id="KW-1185">Reference proteome</keyword>
<organism evidence="1 2">
    <name type="scientific">Nonomuraea roseoviolacea subsp. carminata</name>
    <dbReference type="NCBI Taxonomy" id="160689"/>
    <lineage>
        <taxon>Bacteria</taxon>
        <taxon>Bacillati</taxon>
        <taxon>Actinomycetota</taxon>
        <taxon>Actinomycetes</taxon>
        <taxon>Streptosporangiales</taxon>
        <taxon>Streptosporangiaceae</taxon>
        <taxon>Nonomuraea</taxon>
    </lineage>
</organism>
<dbReference type="EMBL" id="JAMZEC010000001">
    <property type="protein sequence ID" value="MCP2350666.1"/>
    <property type="molecule type" value="Genomic_DNA"/>
</dbReference>
<evidence type="ECO:0000313" key="1">
    <source>
        <dbReference type="EMBL" id="MCP2350666.1"/>
    </source>
</evidence>
<protein>
    <submittedName>
        <fullName evidence="1">Uncharacterized protein</fullName>
    </submittedName>
</protein>
<reference evidence="1 2" key="1">
    <citation type="submission" date="2022-06" db="EMBL/GenBank/DDBJ databases">
        <title>Sequencing the genomes of 1000 actinobacteria strains.</title>
        <authorList>
            <person name="Klenk H.-P."/>
        </authorList>
    </citation>
    <scope>NUCLEOTIDE SEQUENCE [LARGE SCALE GENOMIC DNA]</scope>
    <source>
        <strain evidence="1 2">DSM 44170</strain>
    </source>
</reference>
<sequence length="79" mass="8776">MTPHTLCILAVVAAAGAAAIGHFHNPNRRARQRQQRDAAARRRHDRIQMAGRLAIHDPEALFLRLLADHPELSTIRKGA</sequence>
<dbReference type="Proteomes" id="UP001320766">
    <property type="component" value="Unassembled WGS sequence"/>
</dbReference>
<proteinExistence type="predicted"/>